<evidence type="ECO:0000256" key="1">
    <source>
        <dbReference type="ARBA" id="ARBA00004651"/>
    </source>
</evidence>
<feature type="transmembrane region" description="Helical" evidence="7">
    <location>
        <begin position="310"/>
        <end position="333"/>
    </location>
</feature>
<dbReference type="InterPro" id="IPR036259">
    <property type="entry name" value="MFS_trans_sf"/>
</dbReference>
<reference evidence="9" key="1">
    <citation type="journal article" date="2014" name="Int. J. Syst. Evol. Microbiol.">
        <title>Complete genome sequence of Corynebacterium casei LMG S-19264T (=DSM 44701T), isolated from a smear-ripened cheese.</title>
        <authorList>
            <consortium name="US DOE Joint Genome Institute (JGI-PGF)"/>
            <person name="Walter F."/>
            <person name="Albersmeier A."/>
            <person name="Kalinowski J."/>
            <person name="Ruckert C."/>
        </authorList>
    </citation>
    <scope>NUCLEOTIDE SEQUENCE</scope>
    <source>
        <strain evidence="9">JCM 13064</strain>
    </source>
</reference>
<feature type="transmembrane region" description="Helical" evidence="7">
    <location>
        <begin position="345"/>
        <end position="371"/>
    </location>
</feature>
<keyword evidence="4 7" id="KW-0812">Transmembrane</keyword>
<dbReference type="Gene3D" id="1.20.1250.20">
    <property type="entry name" value="MFS general substrate transporter like domains"/>
    <property type="match status" value="1"/>
</dbReference>
<comment type="caution">
    <text evidence="9">The sequence shown here is derived from an EMBL/GenBank/DDBJ whole genome shotgun (WGS) entry which is preliminary data.</text>
</comment>
<keyword evidence="10" id="KW-1185">Reference proteome</keyword>
<dbReference type="InterPro" id="IPR010290">
    <property type="entry name" value="TM_effector"/>
</dbReference>
<dbReference type="InterPro" id="IPR020846">
    <property type="entry name" value="MFS_dom"/>
</dbReference>
<evidence type="ECO:0000256" key="7">
    <source>
        <dbReference type="SAM" id="Phobius"/>
    </source>
</evidence>
<evidence type="ECO:0000256" key="2">
    <source>
        <dbReference type="ARBA" id="ARBA00022448"/>
    </source>
</evidence>
<dbReference type="AlphaFoldDB" id="A0A917VEZ0"/>
<reference evidence="9" key="2">
    <citation type="submission" date="2020-09" db="EMBL/GenBank/DDBJ databases">
        <authorList>
            <person name="Sun Q."/>
            <person name="Ohkuma M."/>
        </authorList>
    </citation>
    <scope>NUCLEOTIDE SEQUENCE</scope>
    <source>
        <strain evidence="9">JCM 13064</strain>
    </source>
</reference>
<accession>A0A917VEZ0</accession>
<dbReference type="PANTHER" id="PTHR23513">
    <property type="entry name" value="INTEGRAL MEMBRANE EFFLUX PROTEIN-RELATED"/>
    <property type="match status" value="1"/>
</dbReference>
<protein>
    <submittedName>
        <fullName evidence="9">MFS transporter</fullName>
    </submittedName>
</protein>
<keyword evidence="5 7" id="KW-1133">Transmembrane helix</keyword>
<keyword evidence="3" id="KW-1003">Cell membrane</keyword>
<name>A0A917VEZ0_9ACTN</name>
<feature type="transmembrane region" description="Helical" evidence="7">
    <location>
        <begin position="223"/>
        <end position="245"/>
    </location>
</feature>
<dbReference type="Proteomes" id="UP000645217">
    <property type="component" value="Unassembled WGS sequence"/>
</dbReference>
<dbReference type="EMBL" id="BMNT01000003">
    <property type="protein sequence ID" value="GGK67908.1"/>
    <property type="molecule type" value="Genomic_DNA"/>
</dbReference>
<organism evidence="9 10">
    <name type="scientific">Sphaerisporangium melleum</name>
    <dbReference type="NCBI Taxonomy" id="321316"/>
    <lineage>
        <taxon>Bacteria</taxon>
        <taxon>Bacillati</taxon>
        <taxon>Actinomycetota</taxon>
        <taxon>Actinomycetes</taxon>
        <taxon>Streptosporangiales</taxon>
        <taxon>Streptosporangiaceae</taxon>
        <taxon>Sphaerisporangium</taxon>
    </lineage>
</organism>
<dbReference type="GO" id="GO:0005886">
    <property type="term" value="C:plasma membrane"/>
    <property type="evidence" value="ECO:0007669"/>
    <property type="project" value="UniProtKB-SubCell"/>
</dbReference>
<evidence type="ECO:0000256" key="6">
    <source>
        <dbReference type="ARBA" id="ARBA00023136"/>
    </source>
</evidence>
<evidence type="ECO:0000256" key="3">
    <source>
        <dbReference type="ARBA" id="ARBA00022475"/>
    </source>
</evidence>
<proteinExistence type="predicted"/>
<dbReference type="Pfam" id="PF05977">
    <property type="entry name" value="MFS_3"/>
    <property type="match status" value="1"/>
</dbReference>
<feature type="transmembrane region" description="Helical" evidence="7">
    <location>
        <begin position="377"/>
        <end position="395"/>
    </location>
</feature>
<dbReference type="PROSITE" id="PS50850">
    <property type="entry name" value="MFS"/>
    <property type="match status" value="1"/>
</dbReference>
<dbReference type="SUPFAM" id="SSF103473">
    <property type="entry name" value="MFS general substrate transporter"/>
    <property type="match status" value="1"/>
</dbReference>
<dbReference type="PANTHER" id="PTHR23513:SF6">
    <property type="entry name" value="MAJOR FACILITATOR SUPERFAMILY ASSOCIATED DOMAIN-CONTAINING PROTEIN"/>
    <property type="match status" value="1"/>
</dbReference>
<evidence type="ECO:0000259" key="8">
    <source>
        <dbReference type="PROSITE" id="PS50850"/>
    </source>
</evidence>
<comment type="subcellular location">
    <subcellularLocation>
        <location evidence="1">Cell membrane</location>
        <topology evidence="1">Multi-pass membrane protein</topology>
    </subcellularLocation>
</comment>
<dbReference type="CDD" id="cd06173">
    <property type="entry name" value="MFS_MefA_like"/>
    <property type="match status" value="1"/>
</dbReference>
<evidence type="ECO:0000313" key="10">
    <source>
        <dbReference type="Proteomes" id="UP000645217"/>
    </source>
</evidence>
<gene>
    <name evidence="9" type="ORF">GCM10007964_08640</name>
</gene>
<sequence length="398" mass="40998">MRALMSARLGADFSKLWTASAVSNVGDGITMAAGPLLVASLTSEPALVAGAAFAQQLPWLLIALISGVYVDRLDRRRLVTIVNILRGLAMAVLAAAVATSTVSVPLIYIVFFLLGTGETLADTAFSALVPATVSPERLTTANSRLATTATLGNQILAKPLGGWLFAAGAALPFAADALTFLVAAALTSAIHITPAKQPVAGDSVREDIATAIRWLWRHRLLRTLAVSMGVANVAFCAAFAIFALYAQQRLGLTEVGYGLLLTTFGIGGLAGGLLVPRLGARFGTRTLLRGGLIVEIITHAVLAATTEPLIAAAILIIFGVHSVNWGIVVTTGFQRAVPDELRGRVGSVYALTQVGGAAAGSLLGGLIAQAASITTPFWAAAAAMTAVTAAAWRPLRAA</sequence>
<feature type="transmembrane region" description="Helical" evidence="7">
    <location>
        <begin position="47"/>
        <end position="70"/>
    </location>
</feature>
<feature type="transmembrane region" description="Helical" evidence="7">
    <location>
        <begin position="21"/>
        <end position="41"/>
    </location>
</feature>
<feature type="domain" description="Major facilitator superfamily (MFS) profile" evidence="8">
    <location>
        <begin position="1"/>
        <end position="397"/>
    </location>
</feature>
<feature type="transmembrane region" description="Helical" evidence="7">
    <location>
        <begin position="287"/>
        <end position="304"/>
    </location>
</feature>
<dbReference type="GO" id="GO:0022857">
    <property type="term" value="F:transmembrane transporter activity"/>
    <property type="evidence" value="ECO:0007669"/>
    <property type="project" value="InterPro"/>
</dbReference>
<feature type="transmembrane region" description="Helical" evidence="7">
    <location>
        <begin position="91"/>
        <end position="114"/>
    </location>
</feature>
<feature type="transmembrane region" description="Helical" evidence="7">
    <location>
        <begin position="257"/>
        <end position="275"/>
    </location>
</feature>
<evidence type="ECO:0000256" key="4">
    <source>
        <dbReference type="ARBA" id="ARBA00022692"/>
    </source>
</evidence>
<evidence type="ECO:0000256" key="5">
    <source>
        <dbReference type="ARBA" id="ARBA00022989"/>
    </source>
</evidence>
<keyword evidence="2" id="KW-0813">Transport</keyword>
<keyword evidence="6 7" id="KW-0472">Membrane</keyword>
<feature type="transmembrane region" description="Helical" evidence="7">
    <location>
        <begin position="163"/>
        <end position="186"/>
    </location>
</feature>
<evidence type="ECO:0000313" key="9">
    <source>
        <dbReference type="EMBL" id="GGK67908.1"/>
    </source>
</evidence>